<accession>A0ACC2TVL8</accession>
<dbReference type="EMBL" id="QTSX02002136">
    <property type="protein sequence ID" value="KAJ9078803.1"/>
    <property type="molecule type" value="Genomic_DNA"/>
</dbReference>
<protein>
    <submittedName>
        <fullName evidence="1">Uncharacterized protein</fullName>
    </submittedName>
</protein>
<sequence>MEAINQNKGLTTKQRKRLHTFIKQYQDLFRNEDDPLPPVNLEKHVVNTENHFPVRQAPYCLAKKYKDYVEDEINRLLSKRIIELSMSP</sequence>
<gene>
    <name evidence="1" type="ORF">DSO57_1002864</name>
</gene>
<name>A0ACC2TVL8_9FUNG</name>
<evidence type="ECO:0000313" key="1">
    <source>
        <dbReference type="EMBL" id="KAJ9078803.1"/>
    </source>
</evidence>
<reference evidence="1" key="1">
    <citation type="submission" date="2022-04" db="EMBL/GenBank/DDBJ databases">
        <title>Genome of the entomopathogenic fungus Entomophthora muscae.</title>
        <authorList>
            <person name="Elya C."/>
            <person name="Lovett B.R."/>
            <person name="Lee E."/>
            <person name="Macias A.M."/>
            <person name="Hajek A.E."/>
            <person name="De Bivort B.L."/>
            <person name="Kasson M.T."/>
            <person name="De Fine Licht H.H."/>
            <person name="Stajich J.E."/>
        </authorList>
    </citation>
    <scope>NUCLEOTIDE SEQUENCE</scope>
    <source>
        <strain evidence="1">Berkeley</strain>
    </source>
</reference>
<keyword evidence="2" id="KW-1185">Reference proteome</keyword>
<proteinExistence type="predicted"/>
<evidence type="ECO:0000313" key="2">
    <source>
        <dbReference type="Proteomes" id="UP001165960"/>
    </source>
</evidence>
<dbReference type="Proteomes" id="UP001165960">
    <property type="component" value="Unassembled WGS sequence"/>
</dbReference>
<comment type="caution">
    <text evidence="1">The sequence shown here is derived from an EMBL/GenBank/DDBJ whole genome shotgun (WGS) entry which is preliminary data.</text>
</comment>
<organism evidence="1 2">
    <name type="scientific">Entomophthora muscae</name>
    <dbReference type="NCBI Taxonomy" id="34485"/>
    <lineage>
        <taxon>Eukaryota</taxon>
        <taxon>Fungi</taxon>
        <taxon>Fungi incertae sedis</taxon>
        <taxon>Zoopagomycota</taxon>
        <taxon>Entomophthoromycotina</taxon>
        <taxon>Entomophthoromycetes</taxon>
        <taxon>Entomophthorales</taxon>
        <taxon>Entomophthoraceae</taxon>
        <taxon>Entomophthora</taxon>
    </lineage>
</organism>